<protein>
    <recommendedName>
        <fullName evidence="8">Xylanolytic transcriptional activator regulatory domain-containing protein</fullName>
    </recommendedName>
</protein>
<dbReference type="GO" id="GO:0000981">
    <property type="term" value="F:DNA-binding transcription factor activity, RNA polymerase II-specific"/>
    <property type="evidence" value="ECO:0007669"/>
    <property type="project" value="InterPro"/>
</dbReference>
<dbReference type="SMART" id="SM00906">
    <property type="entry name" value="Fungal_trans"/>
    <property type="match status" value="1"/>
</dbReference>
<dbReference type="GO" id="GO:0008270">
    <property type="term" value="F:zinc ion binding"/>
    <property type="evidence" value="ECO:0007669"/>
    <property type="project" value="InterPro"/>
</dbReference>
<evidence type="ECO:0000256" key="3">
    <source>
        <dbReference type="ARBA" id="ARBA00023015"/>
    </source>
</evidence>
<sequence>MHASVPLVQAGIVLSAYEYATGQIDSAYMSFAACIRMAQVVGVDVAYKRLNAVQEETRLQATSEWNLWWSIIVLERFISLEYNGTGFRAPIAACPRSDVPLPSDTESNGEYIPTYCTMSPSTIQSSSGLSSFGRQAQAIYLLDRCLNETSQSEQGDAMSQLSKLQQLDKDLQERLSVFMTQTPHEPGLRCGTIATRRMSQINPSYSQEGARDGNDLDKSLLDIGARQEHPSITTQLVKIQSANVPHQKSLQFLENLRCLYFEGQDHSKSFTLPTLRLATINAFTQRNYVALSYTWSQSPEEIDIPYGGFLVEDLKSGNVEPSSVRDAVFSRIKRYMDHVNCKYLWIDKHCIDQEEGEANQIGMQAMDRVYSLSKHPAALLSLTISTSDQVQLLADILSGRFVTIEGKNYVLSSAEGALDALQLLHYITSDLWFTRGWTYQENYRANMKMTLLIMHLAALNHGKSARHFGSLDGELLISSAGLYEQATKLCLAYSNHQPPPPHLDSILSRAKRYMILLANDESSAPVSMSPSIIEDITSRNLEREWDRLAIIANCCQYANRLNSAQLQADKHSLSLSILTLILMNGEILSNGPRDKLDARVMTITELLHRHFFYGLESPWKKARLTFNKSCRFANVLLTEEGVRTEGYLWRLDIEIMTTGFHNCIRSRGKKRYRQPIKRPLEWLAEQLASQYPFLSERLYEILELEAPSSLAEEWLLSMVDKVEDAIVQRKLLCTATLLGTGPLGVAVFVQPDESDDESSGTGSEMSLDRDEDFYVFTSFQRAQTDRGGFDLNDLNKHVSLEVDYDPGKSDVRIPRLYTRRWIHVVLLAACLANASPCRPSSIVSSSTVVASASETASESETATSTASIDVSQTTTGLAEPESTTETGTTVNVETTSSASSIETTTTALVDITTTTNPITSAETTTEATTTTAAATTTSEEPEALQSIYLYAVSNDDPSLAATNGRGYSALSDTSSGEIKYIAFTTDVSSTLYFTLSERTGQVKVGNGPNAGNLLRYSGAGDYSFALATTPSIGDDSGLPPIDCDIFGSDGLQRLQCQFADKGIADFWTCGSNLVLVKPGVDFTSRCPRASTSYKVDYIQVVSISKRRVKCDETKPSCRRCLFSKVSCLGYPIGAPPGPSPRAAEAALLSTPNPQHSPTSSLDRYVYLTCTVLSQGPRRAKNESEISFWSHAVPQMIHSIPAVQAAAAAFGASYDEHMLRSREGLATTRHYHRALRLVQNEVSDLQNGPFPCAVACLLMGFAETLQQRSDRGYMHLQGALAVMATRGNSRAKSPMDDGGLATLFEKLNLHSVTYATSIDIPLTGEANKPSSALMSPDRALYSILHTSYRFISSALPYKYAQPTQIPSNLLFEQGRCRGNLQQWLSSNQLNPQLSISDPQNEQLLVLRMQCYTAFIYVSNALQPFETAYDHYALEFQEIIASAKAVLDIRSSDEASNSLPLFTPEMGIIQPLFFATLKYRHSF</sequence>
<accession>A0A8H4YM99</accession>
<keyword evidence="2" id="KW-0862">Zinc</keyword>
<dbReference type="Pfam" id="PF06985">
    <property type="entry name" value="HET"/>
    <property type="match status" value="1"/>
</dbReference>
<evidence type="ECO:0000256" key="6">
    <source>
        <dbReference type="ARBA" id="ARBA00023242"/>
    </source>
</evidence>
<keyword evidence="4" id="KW-0238">DNA-binding</keyword>
<dbReference type="InterPro" id="IPR001138">
    <property type="entry name" value="Zn2Cys6_DnaBD"/>
</dbReference>
<dbReference type="InterPro" id="IPR021858">
    <property type="entry name" value="Fun_TF"/>
</dbReference>
<dbReference type="GO" id="GO:0003677">
    <property type="term" value="F:DNA binding"/>
    <property type="evidence" value="ECO:0007669"/>
    <property type="project" value="UniProtKB-KW"/>
</dbReference>
<evidence type="ECO:0000256" key="2">
    <source>
        <dbReference type="ARBA" id="ARBA00022833"/>
    </source>
</evidence>
<dbReference type="CDD" id="cd00067">
    <property type="entry name" value="GAL4"/>
    <property type="match status" value="1"/>
</dbReference>
<dbReference type="InterPro" id="IPR010730">
    <property type="entry name" value="HET"/>
</dbReference>
<dbReference type="Pfam" id="PF11951">
    <property type="entry name" value="Fungal_trans_2"/>
    <property type="match status" value="1"/>
</dbReference>
<feature type="compositionally biased region" description="Low complexity" evidence="7">
    <location>
        <begin position="854"/>
        <end position="868"/>
    </location>
</feature>
<dbReference type="SUPFAM" id="SSF57701">
    <property type="entry name" value="Zn2/Cys6 DNA-binding domain"/>
    <property type="match status" value="1"/>
</dbReference>
<feature type="domain" description="Xylanolytic transcriptional activator regulatory" evidence="8">
    <location>
        <begin position="27"/>
        <end position="108"/>
    </location>
</feature>
<gene>
    <name evidence="9" type="ORF">FANTH_13739</name>
</gene>
<feature type="region of interest" description="Disordered" evidence="7">
    <location>
        <begin position="854"/>
        <end position="940"/>
    </location>
</feature>
<dbReference type="InterPro" id="IPR007219">
    <property type="entry name" value="XnlR_reg_dom"/>
</dbReference>
<dbReference type="PANTHER" id="PTHR36206:SF13">
    <property type="entry name" value="TRANSCRIPTIONAL REGULATORY PROTEIN MOC3"/>
    <property type="match status" value="1"/>
</dbReference>
<proteinExistence type="predicted"/>
<feature type="compositionally biased region" description="Low complexity" evidence="7">
    <location>
        <begin position="881"/>
        <end position="938"/>
    </location>
</feature>
<dbReference type="InterPro" id="IPR036864">
    <property type="entry name" value="Zn2-C6_fun-type_DNA-bd_sf"/>
</dbReference>
<dbReference type="InterPro" id="IPR052360">
    <property type="entry name" value="Transcr_Regulatory_Proteins"/>
</dbReference>
<organism evidence="9 10">
    <name type="scientific">Fusarium anthophilum</name>
    <dbReference type="NCBI Taxonomy" id="48485"/>
    <lineage>
        <taxon>Eukaryota</taxon>
        <taxon>Fungi</taxon>
        <taxon>Dikarya</taxon>
        <taxon>Ascomycota</taxon>
        <taxon>Pezizomycotina</taxon>
        <taxon>Sordariomycetes</taxon>
        <taxon>Hypocreomycetidae</taxon>
        <taxon>Hypocreales</taxon>
        <taxon>Nectriaceae</taxon>
        <taxon>Fusarium</taxon>
        <taxon>Fusarium fujikuroi species complex</taxon>
    </lineage>
</organism>
<keyword evidence="10" id="KW-1185">Reference proteome</keyword>
<keyword evidence="5" id="KW-0804">Transcription</keyword>
<reference evidence="9 10" key="1">
    <citation type="journal article" date="2020" name="BMC Genomics">
        <title>Correction to: Identification and distribution of gene clusters required for synthesis of sphingolipid metabolism inhibitors in diverse species of the filamentous fungus Fusarium.</title>
        <authorList>
            <person name="Kim H.S."/>
            <person name="Lohmar J.M."/>
            <person name="Busman M."/>
            <person name="Brown D.W."/>
            <person name="Naumann T.A."/>
            <person name="Divon H.H."/>
            <person name="Lysoe E."/>
            <person name="Uhlig S."/>
            <person name="Proctor R.H."/>
        </authorList>
    </citation>
    <scope>NUCLEOTIDE SEQUENCE [LARGE SCALE GENOMIC DNA]</scope>
    <source>
        <strain evidence="9 10">NRRL 25214</strain>
    </source>
</reference>
<evidence type="ECO:0000256" key="5">
    <source>
        <dbReference type="ARBA" id="ARBA00023163"/>
    </source>
</evidence>
<dbReference type="GO" id="GO:0006351">
    <property type="term" value="P:DNA-templated transcription"/>
    <property type="evidence" value="ECO:0007669"/>
    <property type="project" value="InterPro"/>
</dbReference>
<comment type="caution">
    <text evidence="9">The sequence shown here is derived from an EMBL/GenBank/DDBJ whole genome shotgun (WGS) entry which is preliminary data.</text>
</comment>
<keyword evidence="1" id="KW-0479">Metal-binding</keyword>
<keyword evidence="6" id="KW-0539">Nucleus</keyword>
<keyword evidence="3" id="KW-0805">Transcription regulation</keyword>
<evidence type="ECO:0000313" key="10">
    <source>
        <dbReference type="Proteomes" id="UP000573603"/>
    </source>
</evidence>
<evidence type="ECO:0000259" key="8">
    <source>
        <dbReference type="SMART" id="SM00906"/>
    </source>
</evidence>
<evidence type="ECO:0000313" key="9">
    <source>
        <dbReference type="EMBL" id="KAF5230747.1"/>
    </source>
</evidence>
<evidence type="ECO:0000256" key="4">
    <source>
        <dbReference type="ARBA" id="ARBA00023125"/>
    </source>
</evidence>
<dbReference type="EMBL" id="JABEVY010000509">
    <property type="protein sequence ID" value="KAF5230747.1"/>
    <property type="molecule type" value="Genomic_DNA"/>
</dbReference>
<dbReference type="Proteomes" id="UP000573603">
    <property type="component" value="Unassembled WGS sequence"/>
</dbReference>
<dbReference type="PANTHER" id="PTHR36206">
    <property type="entry name" value="ASPERCRYPTIN BIOSYNTHESIS CLUSTER-SPECIFIC TRANSCRIPTION REGULATOR ATNN-RELATED"/>
    <property type="match status" value="1"/>
</dbReference>
<dbReference type="CDD" id="cd12148">
    <property type="entry name" value="fungal_TF_MHR"/>
    <property type="match status" value="1"/>
</dbReference>
<evidence type="ECO:0000256" key="1">
    <source>
        <dbReference type="ARBA" id="ARBA00022723"/>
    </source>
</evidence>
<name>A0A8H4YM99_9HYPO</name>
<evidence type="ECO:0000256" key="7">
    <source>
        <dbReference type="SAM" id="MobiDB-lite"/>
    </source>
</evidence>